<name>A0A844FM71_9LACO</name>
<organism evidence="2 3">
    <name type="scientific">Lactobacillus equicursoris</name>
    <dbReference type="NCBI Taxonomy" id="420645"/>
    <lineage>
        <taxon>Bacteria</taxon>
        <taxon>Bacillati</taxon>
        <taxon>Bacillota</taxon>
        <taxon>Bacilli</taxon>
        <taxon>Lactobacillales</taxon>
        <taxon>Lactobacillaceae</taxon>
        <taxon>Lactobacillus</taxon>
    </lineage>
</organism>
<dbReference type="RefSeq" id="WP_154486681.1">
    <property type="nucleotide sequence ID" value="NZ_VUMW01000008.1"/>
</dbReference>
<feature type="signal peptide" evidence="1">
    <location>
        <begin position="1"/>
        <end position="26"/>
    </location>
</feature>
<dbReference type="Gene3D" id="3.30.565.40">
    <property type="entry name" value="Fervidobacterium nodosum Rt17-B1 like"/>
    <property type="match status" value="1"/>
</dbReference>
<dbReference type="AlphaFoldDB" id="A0A844FM71"/>
<accession>A0A844FM71</accession>
<sequence length="254" mass="28611">MKKLIVASALALTTLAGLSTSPKVQARSTTKSAKVSFKQYKINKKYKNGLKAKYYFNLPHLKGKSAAIKKINKDLLKKYKSSSYTTSKGIFRNAKDVSEGKLSSGGFFTKNCTYYDITKTSVSYNKNGVVSFKVYYSQWSGARGGEDGTYVGGNKRAYVKMITGWTYSLKSGKTLGVIDTAKGNKKSIQKKLDDGVTKYFGAKKGEYIYLNYYLKNGKLYLYPYLAGFNWNNIYAKHNPPIYYNSHFTIPSRYK</sequence>
<gene>
    <name evidence="2" type="ORF">FYJ61_04090</name>
</gene>
<keyword evidence="1" id="KW-0732">Signal</keyword>
<dbReference type="Proteomes" id="UP000452141">
    <property type="component" value="Unassembled WGS sequence"/>
</dbReference>
<dbReference type="EMBL" id="VUMW01000008">
    <property type="protein sequence ID" value="MST79674.1"/>
    <property type="molecule type" value="Genomic_DNA"/>
</dbReference>
<reference evidence="2 3" key="1">
    <citation type="submission" date="2019-08" db="EMBL/GenBank/DDBJ databases">
        <title>In-depth cultivation of the pig gut microbiome towards novel bacterial diversity and tailored functional studies.</title>
        <authorList>
            <person name="Wylensek D."/>
            <person name="Hitch T.C.A."/>
            <person name="Clavel T."/>
        </authorList>
    </citation>
    <scope>NUCLEOTIDE SEQUENCE [LARGE SCALE GENOMIC DNA]</scope>
    <source>
        <strain evidence="2 3">WCA-470BD-2E</strain>
    </source>
</reference>
<protein>
    <submittedName>
        <fullName evidence="2">Uncharacterized protein</fullName>
    </submittedName>
</protein>
<feature type="chain" id="PRO_5032572629" evidence="1">
    <location>
        <begin position="27"/>
        <end position="254"/>
    </location>
</feature>
<comment type="caution">
    <text evidence="2">The sequence shown here is derived from an EMBL/GenBank/DDBJ whole genome shotgun (WGS) entry which is preliminary data.</text>
</comment>
<proteinExistence type="predicted"/>
<evidence type="ECO:0000313" key="3">
    <source>
        <dbReference type="Proteomes" id="UP000452141"/>
    </source>
</evidence>
<evidence type="ECO:0000256" key="1">
    <source>
        <dbReference type="SAM" id="SignalP"/>
    </source>
</evidence>
<evidence type="ECO:0000313" key="2">
    <source>
        <dbReference type="EMBL" id="MST79674.1"/>
    </source>
</evidence>